<evidence type="ECO:0000313" key="2">
    <source>
        <dbReference type="Proteomes" id="UP000012160"/>
    </source>
</evidence>
<dbReference type="EMBL" id="AHOQ02000022">
    <property type="protein sequence ID" value="EMO46187.1"/>
    <property type="molecule type" value="Genomic_DNA"/>
</dbReference>
<sequence>MWKVKNLPKPDFTIFFVFWKNIQNLSRKKRFVLKDRSGSFGTLMKRKSTKECVQWKQPA</sequence>
<dbReference type="AlphaFoldDB" id="M6UM35"/>
<proteinExistence type="predicted"/>
<name>M6UM35_9LEPT</name>
<organism evidence="1 2">
    <name type="scientific">Leptospira santarosai str. ZUN179</name>
    <dbReference type="NCBI Taxonomy" id="1049985"/>
    <lineage>
        <taxon>Bacteria</taxon>
        <taxon>Pseudomonadati</taxon>
        <taxon>Spirochaetota</taxon>
        <taxon>Spirochaetia</taxon>
        <taxon>Leptospirales</taxon>
        <taxon>Leptospiraceae</taxon>
        <taxon>Leptospira</taxon>
    </lineage>
</organism>
<comment type="caution">
    <text evidence="1">The sequence shown here is derived from an EMBL/GenBank/DDBJ whole genome shotgun (WGS) entry which is preliminary data.</text>
</comment>
<evidence type="ECO:0000313" key="1">
    <source>
        <dbReference type="EMBL" id="EMO46187.1"/>
    </source>
</evidence>
<accession>M6UM35</accession>
<dbReference type="Proteomes" id="UP000012160">
    <property type="component" value="Unassembled WGS sequence"/>
</dbReference>
<gene>
    <name evidence="1" type="ORF">LEP1GSC187_0731</name>
</gene>
<protein>
    <submittedName>
        <fullName evidence="1">Uncharacterized protein</fullName>
    </submittedName>
</protein>
<reference evidence="1 2" key="1">
    <citation type="submission" date="2013-01" db="EMBL/GenBank/DDBJ databases">
        <authorList>
            <person name="Harkins D.M."/>
            <person name="Durkin A.S."/>
            <person name="Brinkac L.M."/>
            <person name="Haft D.H."/>
            <person name="Selengut J.D."/>
            <person name="Sanka R."/>
            <person name="DePew J."/>
            <person name="Purushe J."/>
            <person name="Matthias M.A."/>
            <person name="Vinetz J.M."/>
            <person name="Sutton G.G."/>
            <person name="Nierman W.C."/>
            <person name="Fouts D.E."/>
        </authorList>
    </citation>
    <scope>NUCLEOTIDE SEQUENCE [LARGE SCALE GENOMIC DNA]</scope>
    <source>
        <strain evidence="1 2">ZUN179</strain>
    </source>
</reference>